<evidence type="ECO:0000313" key="2">
    <source>
        <dbReference type="Proteomes" id="UP000789525"/>
    </source>
</evidence>
<dbReference type="EMBL" id="CAJVPT010005796">
    <property type="protein sequence ID" value="CAG8523882.1"/>
    <property type="molecule type" value="Genomic_DNA"/>
</dbReference>
<name>A0ACA9LE98_9GLOM</name>
<dbReference type="Proteomes" id="UP000789525">
    <property type="component" value="Unassembled WGS sequence"/>
</dbReference>
<keyword evidence="2" id="KW-1185">Reference proteome</keyword>
<protein>
    <submittedName>
        <fullName evidence="1">11085_t:CDS:1</fullName>
    </submittedName>
</protein>
<reference evidence="1" key="1">
    <citation type="submission" date="2021-06" db="EMBL/GenBank/DDBJ databases">
        <authorList>
            <person name="Kallberg Y."/>
            <person name="Tangrot J."/>
            <person name="Rosling A."/>
        </authorList>
    </citation>
    <scope>NUCLEOTIDE SEQUENCE</scope>
    <source>
        <strain evidence="1">CL356</strain>
    </source>
</reference>
<accession>A0ACA9LE98</accession>
<comment type="caution">
    <text evidence="1">The sequence shown here is derived from an EMBL/GenBank/DDBJ whole genome shotgun (WGS) entry which is preliminary data.</text>
</comment>
<evidence type="ECO:0000313" key="1">
    <source>
        <dbReference type="EMBL" id="CAG8523882.1"/>
    </source>
</evidence>
<sequence length="150" mass="16662">MQATTGKREYESVSTGSTDEKQGVNLATVTRASRRNWGKKLQRRIKKAKLEEQGTLSVDEEATPPLAIMKIMTNTFTLKFDELSTSQVIILSEAIYNELHKNDVSKKSLPPQSIQSIPIASLIPTEFVDLLESEVFNTMAEPTKATSFGL</sequence>
<gene>
    <name evidence="1" type="ORF">ACOLOM_LOCUS3777</name>
</gene>
<organism evidence="1 2">
    <name type="scientific">Acaulospora colombiana</name>
    <dbReference type="NCBI Taxonomy" id="27376"/>
    <lineage>
        <taxon>Eukaryota</taxon>
        <taxon>Fungi</taxon>
        <taxon>Fungi incertae sedis</taxon>
        <taxon>Mucoromycota</taxon>
        <taxon>Glomeromycotina</taxon>
        <taxon>Glomeromycetes</taxon>
        <taxon>Diversisporales</taxon>
        <taxon>Acaulosporaceae</taxon>
        <taxon>Acaulospora</taxon>
    </lineage>
</organism>
<proteinExistence type="predicted"/>